<proteinExistence type="predicted"/>
<name>J4I7X5_9APHY</name>
<protein>
    <recommendedName>
        <fullName evidence="3">F-box domain-containing protein</fullName>
    </recommendedName>
</protein>
<reference evidence="1 2" key="1">
    <citation type="journal article" date="2012" name="Appl. Environ. Microbiol.">
        <title>Short-read sequencing for genomic analysis of the brown rot fungus Fibroporia radiculosa.</title>
        <authorList>
            <person name="Tang J.D."/>
            <person name="Perkins A.D."/>
            <person name="Sonstegard T.S."/>
            <person name="Schroeder S.G."/>
            <person name="Burgess S.C."/>
            <person name="Diehl S.V."/>
        </authorList>
    </citation>
    <scope>NUCLEOTIDE SEQUENCE [LARGE SCALE GENOMIC DNA]</scope>
    <source>
        <strain evidence="1 2">TFFH 294</strain>
    </source>
</reference>
<dbReference type="GeneID" id="24093332"/>
<dbReference type="Proteomes" id="UP000006352">
    <property type="component" value="Unassembled WGS sequence"/>
</dbReference>
<organism evidence="1 2">
    <name type="scientific">Fibroporia radiculosa</name>
    <dbReference type="NCBI Taxonomy" id="599839"/>
    <lineage>
        <taxon>Eukaryota</taxon>
        <taxon>Fungi</taxon>
        <taxon>Dikarya</taxon>
        <taxon>Basidiomycota</taxon>
        <taxon>Agaricomycotina</taxon>
        <taxon>Agaricomycetes</taxon>
        <taxon>Polyporales</taxon>
        <taxon>Fibroporiaceae</taxon>
        <taxon>Fibroporia</taxon>
    </lineage>
</organism>
<dbReference type="HOGENOM" id="CLU_525834_0_0_1"/>
<dbReference type="AlphaFoldDB" id="J4I7X5"/>
<sequence>MPATLSSFPEELLERILLLVLTPAPPPSHPRPTWHQPPPSIPGATSVAPLLVCRTWLRIATPLHYRTPILRSARATAHLAATLHAHPALGRCVRALRVEGSFDALPDVVRWCPFLEAFDMTVDNGTAPPPSLSPARGHDVVDEHVRAFCSAFSGMRKLRHLVIRKNAYLTQARPTLVFEELGKAIRQWRDLESVNIDFRFSPSPASAAFAAALAVAPKLRYVRAALPAVWNTTLLEISANPALERIQLTPDTELVGAHLFLSEASKHPRLLELIRAGTPVMRRRARTTTAIPLTASAPHSISHAGGCPPPLPRGSAVAARVANSVPAGSLQKRGVWVCYKTYLGGSDPTRAKQTRSKCGDVDLAGMRMRDVEWDAGRPGNVARCNVKDVVYPAPVSTECRADEKSPAAKRRIAFRAAAGSSAPAILLGVFASCARSAVLFHLPPAGRRHGRRLEEKKGDDEKDDRTGLRRARLACACWCPGVLGDRSQDRGRDHLRAVDLQLPLALRTGVRPFRTASH</sequence>
<dbReference type="OrthoDB" id="2786563at2759"/>
<gene>
    <name evidence="1" type="ORF">FIBRA_00418</name>
</gene>
<evidence type="ECO:0000313" key="1">
    <source>
        <dbReference type="EMBL" id="CCL98421.1"/>
    </source>
</evidence>
<accession>J4I7X5</accession>
<dbReference type="EMBL" id="HE796883">
    <property type="protein sequence ID" value="CCL98421.1"/>
    <property type="molecule type" value="Genomic_DNA"/>
</dbReference>
<evidence type="ECO:0000313" key="2">
    <source>
        <dbReference type="Proteomes" id="UP000006352"/>
    </source>
</evidence>
<dbReference type="InParanoid" id="J4I7X5"/>
<dbReference type="RefSeq" id="XP_012177704.1">
    <property type="nucleotide sequence ID" value="XM_012322314.1"/>
</dbReference>
<evidence type="ECO:0008006" key="3">
    <source>
        <dbReference type="Google" id="ProtNLM"/>
    </source>
</evidence>
<keyword evidence="2" id="KW-1185">Reference proteome</keyword>